<dbReference type="SUPFAM" id="SSF49313">
    <property type="entry name" value="Cadherin-like"/>
    <property type="match status" value="8"/>
</dbReference>
<protein>
    <submittedName>
        <fullName evidence="3">Tandem-95 repeat protein</fullName>
    </submittedName>
</protein>
<evidence type="ECO:0000313" key="4">
    <source>
        <dbReference type="Proteomes" id="UP000427820"/>
    </source>
</evidence>
<reference evidence="3 4" key="1">
    <citation type="submission" date="2018-09" db="EMBL/GenBank/DDBJ databases">
        <title>Whole genome sequencing of Idiomarina andamanensis W-5T (LMG 29773T= JCM 31645T).</title>
        <authorList>
            <person name="Das S.K."/>
        </authorList>
    </citation>
    <scope>NUCLEOTIDE SEQUENCE [LARGE SCALE GENOMIC DNA]</scope>
    <source>
        <strain evidence="3 4">W-5T</strain>
    </source>
</reference>
<dbReference type="InterPro" id="IPR013783">
    <property type="entry name" value="Ig-like_fold"/>
</dbReference>
<dbReference type="SUPFAM" id="SSF69304">
    <property type="entry name" value="Tricorn protease N-terminal domain"/>
    <property type="match status" value="2"/>
</dbReference>
<feature type="domain" description="Dystroglycan-type cadherin-like" evidence="2">
    <location>
        <begin position="1450"/>
        <end position="1541"/>
    </location>
</feature>
<dbReference type="Gene3D" id="2.60.40.2810">
    <property type="match status" value="2"/>
</dbReference>
<accession>A0AA92IM46</accession>
<feature type="domain" description="Dystroglycan-type cadherin-like" evidence="2">
    <location>
        <begin position="1358"/>
        <end position="1449"/>
    </location>
</feature>
<gene>
    <name evidence="3" type="ORF">D3795_07830</name>
</gene>
<dbReference type="GO" id="GO:0016020">
    <property type="term" value="C:membrane"/>
    <property type="evidence" value="ECO:0007669"/>
    <property type="project" value="InterPro"/>
</dbReference>
<dbReference type="Pfam" id="PF17963">
    <property type="entry name" value="Big_9"/>
    <property type="match status" value="3"/>
</dbReference>
<dbReference type="PANTHER" id="PTHR34720">
    <property type="entry name" value="MICROCYSTIN DEPENDENT PROTEIN"/>
    <property type="match status" value="1"/>
</dbReference>
<name>A0AA92IM46_9GAMM</name>
<organism evidence="3 4">
    <name type="scientific">Pseudidiomarina andamanensis</name>
    <dbReference type="NCBI Taxonomy" id="1940690"/>
    <lineage>
        <taxon>Bacteria</taxon>
        <taxon>Pseudomonadati</taxon>
        <taxon>Pseudomonadota</taxon>
        <taxon>Gammaproteobacteria</taxon>
        <taxon>Alteromonadales</taxon>
        <taxon>Idiomarinaceae</taxon>
        <taxon>Pseudidiomarina</taxon>
    </lineage>
</organism>
<dbReference type="Gene3D" id="2.60.40.10">
    <property type="entry name" value="Immunoglobulins"/>
    <property type="match status" value="9"/>
</dbReference>
<dbReference type="Proteomes" id="UP000427820">
    <property type="component" value="Chromosome"/>
</dbReference>
<dbReference type="InterPro" id="IPR006644">
    <property type="entry name" value="Cadg"/>
</dbReference>
<evidence type="ECO:0000256" key="1">
    <source>
        <dbReference type="SAM" id="SignalP"/>
    </source>
</evidence>
<feature type="signal peptide" evidence="1">
    <location>
        <begin position="1"/>
        <end position="26"/>
    </location>
</feature>
<feature type="domain" description="Dystroglycan-type cadherin-like" evidence="2">
    <location>
        <begin position="804"/>
        <end position="896"/>
    </location>
</feature>
<dbReference type="PANTHER" id="PTHR34720:SF9">
    <property type="entry name" value="BLR4714 PROTEIN"/>
    <property type="match status" value="1"/>
</dbReference>
<evidence type="ECO:0000313" key="3">
    <source>
        <dbReference type="EMBL" id="QGT96073.1"/>
    </source>
</evidence>
<dbReference type="InterPro" id="IPR015915">
    <property type="entry name" value="Kelch-typ_b-propeller"/>
</dbReference>
<dbReference type="EMBL" id="CP032551">
    <property type="protein sequence ID" value="QGT96073.1"/>
    <property type="molecule type" value="Genomic_DNA"/>
</dbReference>
<feature type="domain" description="Dystroglycan-type cadherin-like" evidence="2">
    <location>
        <begin position="1082"/>
        <end position="1173"/>
    </location>
</feature>
<dbReference type="KEGG" id="panm:D3795_07830"/>
<keyword evidence="4" id="KW-1185">Reference proteome</keyword>
<feature type="domain" description="Dystroglycan-type cadherin-like" evidence="2">
    <location>
        <begin position="989"/>
        <end position="1080"/>
    </location>
</feature>
<dbReference type="SMART" id="SM00736">
    <property type="entry name" value="CADG"/>
    <property type="match status" value="8"/>
</dbReference>
<dbReference type="NCBIfam" id="NF041766">
    <property type="entry name" value="choice_anch_U"/>
    <property type="match status" value="1"/>
</dbReference>
<dbReference type="InterPro" id="IPR053784">
    <property type="entry name" value="Choice_anch_U_dom"/>
</dbReference>
<proteinExistence type="predicted"/>
<evidence type="ECO:0000259" key="2">
    <source>
        <dbReference type="SMART" id="SM00736"/>
    </source>
</evidence>
<dbReference type="InterPro" id="IPR015919">
    <property type="entry name" value="Cadherin-like_sf"/>
</dbReference>
<dbReference type="SUPFAM" id="SSF117281">
    <property type="entry name" value="Kelch motif"/>
    <property type="match status" value="1"/>
</dbReference>
<feature type="domain" description="Dystroglycan-type cadherin-like" evidence="2">
    <location>
        <begin position="1266"/>
        <end position="1357"/>
    </location>
</feature>
<dbReference type="RefSeq" id="WP_156267654.1">
    <property type="nucleotide sequence ID" value="NZ_CP032551.1"/>
</dbReference>
<keyword evidence="1" id="KW-0732">Signal</keyword>
<feature type="chain" id="PRO_5041691470" evidence="1">
    <location>
        <begin position="27"/>
        <end position="2326"/>
    </location>
</feature>
<dbReference type="NCBIfam" id="NF012211">
    <property type="entry name" value="tand_rpt_95"/>
    <property type="match status" value="3"/>
</dbReference>
<feature type="domain" description="Dystroglycan-type cadherin-like" evidence="2">
    <location>
        <begin position="897"/>
        <end position="988"/>
    </location>
</feature>
<feature type="domain" description="Dystroglycan-type cadherin-like" evidence="2">
    <location>
        <begin position="1174"/>
        <end position="1265"/>
    </location>
</feature>
<dbReference type="GO" id="GO:0005509">
    <property type="term" value="F:calcium ion binding"/>
    <property type="evidence" value="ECO:0007669"/>
    <property type="project" value="InterPro"/>
</dbReference>
<dbReference type="FunFam" id="2.60.40.10:FF:002543">
    <property type="match status" value="5"/>
</dbReference>
<sequence>MKFATSMRLAAAFLFLFVLFPAASFAAKVEVVADLNSSTTLVGQSPYYMTELNGKIYYRGYHQYYGYELWEYDPATDSRRMVMDHCPRNCSLQPDFLIALGDRIYFRGISYTGSGSTYQMYYYDSVSDEIILASSLPYGVQTQPFEFKGKIYFGAYNSNQNGQGLYEFDPASGATQLIYEFSVDSVGVSIVRLAKNDTSLFIQYYLNGTPKLSQFNPETSEEVPISLVFNAESANSFGELVANNNFIYMASQYPSYGNELLIINLTNNNSANLNDIFSGSGSSSPHSLSLIGSDLYFSAYNAMSGTSETFVQQGSSATMVELSVASTNPNPYHYNSYNGSVYYRAYSNEHGYELHRINPSNLTSSLAADIYPGTVSGSPDSFIVVGDVLYMRAGTQELPQHDLVRFDVATNTVQTVGGTVSVSNSSVTNALHKMNGELYFFASTDEFGIELFRYNPETKVLTSPNQEIVVGTNAFNYSTTMVELNGELIFAAGSADIGGSKLFAYNPTTNDIREYLALPDNGGLSAARNLVESNGKIYFLGTVDPANPSWYQAVYDPATDSLAKVNDVYGGIDLTSQFEELLSFNGDLYFRVYSSTYGWELFRINHTTNAIELAADIFAGGSSSNPRFFVEGTDGNLYFSAYNGASNWQLFQYNPNTESTVAVTPATNFQVSSYIAPVSDGILMHAYTAETGYEFFKYEFASDSVSLIADLSPGALTTSYGMMTATDTQVYIYAYVRSSNSSWQEDIYSYSFETGEITQLTSAEDGDYIGNYSTSLAVGETYFFTANLPEFGREVYYLNLNDAPVITGTPSTSVLQGSTYSFTPTVTDAENDALTFSIVNKPVWASFSTTTGELSGTPQQAHVGVTENIVITVADADNQVSLPAFNLEVVNVNDAPTISGSPATTVLQDALYSFTPTANDIDGDSLTYAVLNAPTWASFDTNTGTLSGTPTNADVGVHSNIQISVSDGGLSDTLTAFSITVENVNDAPTINGAPATSVDQDSLYSFTPAALDIDGDSLSFSITNKPAWASFNTLTGALAGTPGNSDVGVHSNVQISVSDGQLGSALAAFSITVVNVNDAPTIIGTPVTSVNEDTPYSFTPSASDVDVGDSLIFSIANKPVWATFNPTTGTLAGVPTNDHVGTASGVTISVSDGTLSASLAPFSITVVNVNDAPTISGTPSTSVNEDSVYSFTPAVADVDSTSFTYSISGMPAWASFSAVTGTLTGTPTNDHVGTSAAITISVSDGELSASLPSFTITVVNVNDAPTISGSPATTVAQDAAYSFTPTVNDIDSNSFTYSIVNKPVWATFSTSTGTLSGTPTQDHLGSTAGLTITVSDGELSASLPAFSIEVTNVNDAPVISGTPATTVAQDAAYSFTPTASDVDGDSLSFSITGTPTWASFNSSTGALTGTPTNDDVGVHSNIVITVSDGTLTADLPAFAIEVTNVNDVPTITGTPASFAEVDEAYSFTPTVEDIDNDVLTFSAENLPTWLTIDTATGTLSGTPAMEDIAVWVDISLSVNDGTVSVSLPMFTIEVTYSQEPPVANDDTFSLPRNNDGVYLLDVLANDTDINEDSLTLVEASASVGSVSIASNQVQLTIDAQYTGKVSVNYSVDDGMGGRDSATAEVTITGSGAINLVVPDDLVVPATGALTRVELGEASATDANGQPLPVSLVEQRAPVFAPGVHEVMWQATNADGERTVLGQRIEVVPMVSLARNVTTAAGASVNLSVMLNGLAPSYPFVINYTIDGVASSLELEQGTQGTISVTAPAAGNTIVVALADSMNLGEVAEVSVTSSAANMAPQVSVAYSQDGQKRTTVLRSGGLIELVATATDANAGDTLTYNWQSPVAGGATDGGTRYVIDPLLIAANTAATVRVTVTDAAGLRGYASVILNAVDAHPTLGSDTDADGDGLPDMYDGTNDDLGQGMPNYLNPSRSCQLIAARSAQAGNIHFAQGSMSACLRLGELGMRQFNTHISVSEDLDVDTNHTRMGSAFDFEIFDLSELGGTSRIVLPLSQPIPTNALYRKHIGGAWQDFVQDENNQIFSAAGEPGVCPALGSSQWQAGLTAGHWCVQLLLEDGGANDADGMANGVIVDPGALSVAATDNTTPEATADSVTVIWQGDAEIDVLANDIDADDDSLVITSAHADIGTVTVINDGAALHYDAPTNYAGTATVTYAIDDGRGGVATASVAVTILANRAPETTVDTVSTVVNKPVSVDVVANDIDADGDTLTVASAEITSSTGGTVAFEGGTVTVTPATGITGAVTVVYVVTDNRGATASGILRVQVNVPHEPAAPQSSSGQMTWWLLLMGLMGAALRRSVNLRRNNR</sequence>
<dbReference type="Pfam" id="PF05345">
    <property type="entry name" value="He_PIG"/>
    <property type="match status" value="8"/>
</dbReference>